<organism evidence="1 2">
    <name type="scientific">Ambrosia artemisiifolia</name>
    <name type="common">Common ragweed</name>
    <dbReference type="NCBI Taxonomy" id="4212"/>
    <lineage>
        <taxon>Eukaryota</taxon>
        <taxon>Viridiplantae</taxon>
        <taxon>Streptophyta</taxon>
        <taxon>Embryophyta</taxon>
        <taxon>Tracheophyta</taxon>
        <taxon>Spermatophyta</taxon>
        <taxon>Magnoliopsida</taxon>
        <taxon>eudicotyledons</taxon>
        <taxon>Gunneridae</taxon>
        <taxon>Pentapetalae</taxon>
        <taxon>asterids</taxon>
        <taxon>campanulids</taxon>
        <taxon>Asterales</taxon>
        <taxon>Asteraceae</taxon>
        <taxon>Asteroideae</taxon>
        <taxon>Heliantheae alliance</taxon>
        <taxon>Heliantheae</taxon>
        <taxon>Ambrosia</taxon>
    </lineage>
</organism>
<dbReference type="Proteomes" id="UP001206925">
    <property type="component" value="Unassembled WGS sequence"/>
</dbReference>
<reference evidence="1" key="1">
    <citation type="submission" date="2022-06" db="EMBL/GenBank/DDBJ databases">
        <title>Uncovering the hologenomic basis of an extraordinary plant invasion.</title>
        <authorList>
            <person name="Bieker V.C."/>
            <person name="Martin M.D."/>
            <person name="Gilbert T."/>
            <person name="Hodgins K."/>
            <person name="Battlay P."/>
            <person name="Petersen B."/>
            <person name="Wilson J."/>
        </authorList>
    </citation>
    <scope>NUCLEOTIDE SEQUENCE</scope>
    <source>
        <strain evidence="1">AA19_3_7</strain>
        <tissue evidence="1">Leaf</tissue>
    </source>
</reference>
<dbReference type="AlphaFoldDB" id="A0AAD5GE31"/>
<gene>
    <name evidence="1" type="ORF">M8C21_007331</name>
</gene>
<feature type="non-terminal residue" evidence="1">
    <location>
        <position position="1"/>
    </location>
</feature>
<sequence length="106" mass="12289">MQPLCCALKLFTLNHRLHQFKRIMHMLLVASIVPLLLKSDPEALSNCHNWLKGRLWARVRWATGLGLVSPWEIAIKRVMARGKRKLDSRNGSKSTIRYHIEYGLDL</sequence>
<protein>
    <submittedName>
        <fullName evidence="1">Uncharacterized protein</fullName>
    </submittedName>
</protein>
<dbReference type="EMBL" id="JAMZMK010008692">
    <property type="protein sequence ID" value="KAI7738942.1"/>
    <property type="molecule type" value="Genomic_DNA"/>
</dbReference>
<keyword evidence="2" id="KW-1185">Reference proteome</keyword>
<accession>A0AAD5GE31</accession>
<evidence type="ECO:0000313" key="1">
    <source>
        <dbReference type="EMBL" id="KAI7738942.1"/>
    </source>
</evidence>
<proteinExistence type="predicted"/>
<name>A0AAD5GE31_AMBAR</name>
<evidence type="ECO:0000313" key="2">
    <source>
        <dbReference type="Proteomes" id="UP001206925"/>
    </source>
</evidence>
<comment type="caution">
    <text evidence="1">The sequence shown here is derived from an EMBL/GenBank/DDBJ whole genome shotgun (WGS) entry which is preliminary data.</text>
</comment>